<dbReference type="PROSITE" id="PS01117">
    <property type="entry name" value="HTH_MARR_1"/>
    <property type="match status" value="1"/>
</dbReference>
<evidence type="ECO:0000256" key="4">
    <source>
        <dbReference type="SAM" id="MobiDB-lite"/>
    </source>
</evidence>
<dbReference type="EMBL" id="JQCE01000038">
    <property type="protein sequence ID" value="KRO16371.1"/>
    <property type="molecule type" value="Genomic_DNA"/>
</dbReference>
<dbReference type="RefSeq" id="WP_054777312.1">
    <property type="nucleotide sequence ID" value="NZ_BBBX01000011.1"/>
</dbReference>
<dbReference type="Gene3D" id="1.10.10.10">
    <property type="entry name" value="Winged helix-like DNA-binding domain superfamily/Winged helix DNA-binding domain"/>
    <property type="match status" value="1"/>
</dbReference>
<evidence type="ECO:0000313" key="6">
    <source>
        <dbReference type="EMBL" id="KRO16371.1"/>
    </source>
</evidence>
<dbReference type="OrthoDB" id="3242809at2"/>
<dbReference type="InterPro" id="IPR011991">
    <property type="entry name" value="ArsR-like_HTH"/>
</dbReference>
<evidence type="ECO:0000256" key="3">
    <source>
        <dbReference type="ARBA" id="ARBA00023163"/>
    </source>
</evidence>
<gene>
    <name evidence="6" type="ORF">IV56_GL001153</name>
</gene>
<dbReference type="InterPro" id="IPR023187">
    <property type="entry name" value="Tscrpt_reg_MarR-type_CS"/>
</dbReference>
<evidence type="ECO:0000259" key="5">
    <source>
        <dbReference type="PROSITE" id="PS50995"/>
    </source>
</evidence>
<dbReference type="Pfam" id="PF01047">
    <property type="entry name" value="MarR"/>
    <property type="match status" value="1"/>
</dbReference>
<evidence type="ECO:0000256" key="1">
    <source>
        <dbReference type="ARBA" id="ARBA00023015"/>
    </source>
</evidence>
<dbReference type="InterPro" id="IPR036390">
    <property type="entry name" value="WH_DNA-bd_sf"/>
</dbReference>
<dbReference type="STRING" id="1293598.IV56_GL001153"/>
<keyword evidence="2" id="KW-0238">DNA-binding</keyword>
<dbReference type="PRINTS" id="PR00598">
    <property type="entry name" value="HTHMARR"/>
</dbReference>
<organism evidence="6 7">
    <name type="scientific">Lacticaseibacillus saniviri JCM 17471 = DSM 24301</name>
    <dbReference type="NCBI Taxonomy" id="1293598"/>
    <lineage>
        <taxon>Bacteria</taxon>
        <taxon>Bacillati</taxon>
        <taxon>Bacillota</taxon>
        <taxon>Bacilli</taxon>
        <taxon>Lactobacillales</taxon>
        <taxon>Lactobacillaceae</taxon>
        <taxon>Lacticaseibacillus</taxon>
    </lineage>
</organism>
<dbReference type="InterPro" id="IPR039422">
    <property type="entry name" value="MarR/SlyA-like"/>
</dbReference>
<dbReference type="InterPro" id="IPR036388">
    <property type="entry name" value="WH-like_DNA-bd_sf"/>
</dbReference>
<keyword evidence="3" id="KW-0804">Transcription</keyword>
<evidence type="ECO:0000256" key="2">
    <source>
        <dbReference type="ARBA" id="ARBA00023125"/>
    </source>
</evidence>
<feature type="compositionally biased region" description="Gly residues" evidence="4">
    <location>
        <begin position="165"/>
        <end position="174"/>
    </location>
</feature>
<reference evidence="6 7" key="1">
    <citation type="journal article" date="2015" name="Genome Announc.">
        <title>Expanding the biotechnology potential of lactobacilli through comparative genomics of 213 strains and associated genera.</title>
        <authorList>
            <person name="Sun Z."/>
            <person name="Harris H.M."/>
            <person name="McCann A."/>
            <person name="Guo C."/>
            <person name="Argimon S."/>
            <person name="Zhang W."/>
            <person name="Yang X."/>
            <person name="Jeffery I.B."/>
            <person name="Cooney J.C."/>
            <person name="Kagawa T.F."/>
            <person name="Liu W."/>
            <person name="Song Y."/>
            <person name="Salvetti E."/>
            <person name="Wrobel A."/>
            <person name="Rasinkangas P."/>
            <person name="Parkhill J."/>
            <person name="Rea M.C."/>
            <person name="O'Sullivan O."/>
            <person name="Ritari J."/>
            <person name="Douillard F.P."/>
            <person name="Paul Ross R."/>
            <person name="Yang R."/>
            <person name="Briner A.E."/>
            <person name="Felis G.E."/>
            <person name="de Vos W.M."/>
            <person name="Barrangou R."/>
            <person name="Klaenhammer T.R."/>
            <person name="Caufield P.W."/>
            <person name="Cui Y."/>
            <person name="Zhang H."/>
            <person name="O'Toole P.W."/>
        </authorList>
    </citation>
    <scope>NUCLEOTIDE SEQUENCE [LARGE SCALE GENOMIC DNA]</scope>
    <source>
        <strain evidence="6 7">DSM 24301</strain>
    </source>
</reference>
<dbReference type="SMART" id="SM00347">
    <property type="entry name" value="HTH_MARR"/>
    <property type="match status" value="1"/>
</dbReference>
<evidence type="ECO:0000313" key="7">
    <source>
        <dbReference type="Proteomes" id="UP000050969"/>
    </source>
</evidence>
<dbReference type="AlphaFoldDB" id="A0A0R2MXP0"/>
<sequence length="174" mass="19779">MADKTQTIMHLLHQLNGFPGMMAMHRHHDDQGPRQGGRGPMRLLRLIKENDGLTNSEIAEQLDIRPSSVSAGLARLEEDGFITRETSEDDKRVTHIHLTDDGKKFIETMKANRQQLRDGLFDGISEEEQDQLITSLTKLVENVKKVAPDFEDMRGRMPHPHHFGGGRGRGPWMH</sequence>
<protein>
    <recommendedName>
        <fullName evidence="5">HTH marR-type domain-containing protein</fullName>
    </recommendedName>
</protein>
<comment type="caution">
    <text evidence="6">The sequence shown here is derived from an EMBL/GenBank/DDBJ whole genome shotgun (WGS) entry which is preliminary data.</text>
</comment>
<dbReference type="Proteomes" id="UP000050969">
    <property type="component" value="Unassembled WGS sequence"/>
</dbReference>
<dbReference type="GO" id="GO:0003700">
    <property type="term" value="F:DNA-binding transcription factor activity"/>
    <property type="evidence" value="ECO:0007669"/>
    <property type="project" value="InterPro"/>
</dbReference>
<dbReference type="InterPro" id="IPR000835">
    <property type="entry name" value="HTH_MarR-typ"/>
</dbReference>
<feature type="region of interest" description="Disordered" evidence="4">
    <location>
        <begin position="151"/>
        <end position="174"/>
    </location>
</feature>
<feature type="domain" description="HTH marR-type" evidence="5">
    <location>
        <begin position="1"/>
        <end position="141"/>
    </location>
</feature>
<dbReference type="GO" id="GO:0006950">
    <property type="term" value="P:response to stress"/>
    <property type="evidence" value="ECO:0007669"/>
    <property type="project" value="TreeGrafter"/>
</dbReference>
<keyword evidence="7" id="KW-1185">Reference proteome</keyword>
<dbReference type="PANTHER" id="PTHR33164">
    <property type="entry name" value="TRANSCRIPTIONAL REGULATOR, MARR FAMILY"/>
    <property type="match status" value="1"/>
</dbReference>
<dbReference type="CDD" id="cd00090">
    <property type="entry name" value="HTH_ARSR"/>
    <property type="match status" value="1"/>
</dbReference>
<keyword evidence="1" id="KW-0805">Transcription regulation</keyword>
<proteinExistence type="predicted"/>
<dbReference type="PANTHER" id="PTHR33164:SF89">
    <property type="entry name" value="MARR FAMILY REGULATORY PROTEIN"/>
    <property type="match status" value="1"/>
</dbReference>
<name>A0A0R2MXP0_9LACO</name>
<accession>A0A0R2MXP0</accession>
<dbReference type="PATRIC" id="fig|1293598.4.peg.1216"/>
<dbReference type="SUPFAM" id="SSF46785">
    <property type="entry name" value="Winged helix' DNA-binding domain"/>
    <property type="match status" value="1"/>
</dbReference>
<dbReference type="PROSITE" id="PS50995">
    <property type="entry name" value="HTH_MARR_2"/>
    <property type="match status" value="1"/>
</dbReference>
<dbReference type="GO" id="GO:0003677">
    <property type="term" value="F:DNA binding"/>
    <property type="evidence" value="ECO:0007669"/>
    <property type="project" value="UniProtKB-KW"/>
</dbReference>